<protein>
    <submittedName>
        <fullName evidence="2">Uncharacterized protein</fullName>
    </submittedName>
</protein>
<sequence length="341" mass="35161">MNDEIIVKPGPHAEGATIVLPGRAGEDSERAVTLKVPGDHPEVKGECTLATQGNDLLVRIPPAVANSFEPDCGYQIEIPELRLIGDISAWPALPVSGKTYAELEAEARARRTPSGSEPPPADGEKEPEPALPPAPATGAVIDGVTKRSGGNWKLPVFGGGAMLALATAAAFFLLHRASPAVAPFALQPSASTRPPSAPLVSPPPLPTSAPASAAPADGLAGLPVPAVIAQAGTASAIEREAERRLANGKPDDGVLLMESAAARGEVGAMSRLARLYDPTLFDPHGPVPSPDIRESAQYYQSAAKAGDTEVGTDRARLHDVLEKQAGAGDIGAQLALKDFWP</sequence>
<feature type="region of interest" description="Disordered" evidence="1">
    <location>
        <begin position="106"/>
        <end position="143"/>
    </location>
</feature>
<dbReference type="InterPro" id="IPR011990">
    <property type="entry name" value="TPR-like_helical_dom_sf"/>
</dbReference>
<evidence type="ECO:0000313" key="4">
    <source>
        <dbReference type="Proteomes" id="UP000540490"/>
    </source>
</evidence>
<accession>A0A7W4NUI0</accession>
<dbReference type="RefSeq" id="WP_182975607.1">
    <property type="nucleotide sequence ID" value="NZ_JABEQN010000039.1"/>
</dbReference>
<name>A0A7W4NUI0_9PROT</name>
<comment type="caution">
    <text evidence="2">The sequence shown here is derived from an EMBL/GenBank/DDBJ whole genome shotgun (WGS) entry which is preliminary data.</text>
</comment>
<dbReference type="Gene3D" id="1.25.40.10">
    <property type="entry name" value="Tetratricopeptide repeat domain"/>
    <property type="match status" value="1"/>
</dbReference>
<dbReference type="EMBL" id="JABEQN010000039">
    <property type="protein sequence ID" value="MBB2195720.1"/>
    <property type="molecule type" value="Genomic_DNA"/>
</dbReference>
<evidence type="ECO:0000313" key="3">
    <source>
        <dbReference type="EMBL" id="MBB2195720.1"/>
    </source>
</evidence>
<dbReference type="EMBL" id="JABEQO010000040">
    <property type="protein sequence ID" value="MBB2166619.1"/>
    <property type="molecule type" value="Genomic_DNA"/>
</dbReference>
<dbReference type="AlphaFoldDB" id="A0A7W4NUI0"/>
<proteinExistence type="predicted"/>
<dbReference type="Proteomes" id="UP000540490">
    <property type="component" value="Unassembled WGS sequence"/>
</dbReference>
<evidence type="ECO:0000256" key="1">
    <source>
        <dbReference type="SAM" id="MobiDB-lite"/>
    </source>
</evidence>
<evidence type="ECO:0000313" key="2">
    <source>
        <dbReference type="EMBL" id="MBB2166619.1"/>
    </source>
</evidence>
<evidence type="ECO:0000313" key="5">
    <source>
        <dbReference type="Proteomes" id="UP000561077"/>
    </source>
</evidence>
<keyword evidence="4" id="KW-1185">Reference proteome</keyword>
<reference evidence="4 5" key="1">
    <citation type="submission" date="2020-04" db="EMBL/GenBank/DDBJ databases">
        <title>Description of novel Gluconacetobacter.</title>
        <authorList>
            <person name="Sombolestani A."/>
        </authorList>
    </citation>
    <scope>NUCLEOTIDE SEQUENCE [LARGE SCALE GENOMIC DNA]</scope>
    <source>
        <strain evidence="3 4">LMG 1728</strain>
        <strain evidence="2 5">LMG 1731</strain>
    </source>
</reference>
<gene>
    <name evidence="3" type="ORF">HLH25_19230</name>
    <name evidence="2" type="ORF">HLH26_19235</name>
</gene>
<feature type="compositionally biased region" description="Pro residues" evidence="1">
    <location>
        <begin position="195"/>
        <end position="207"/>
    </location>
</feature>
<dbReference type="Proteomes" id="UP000561077">
    <property type="component" value="Unassembled WGS sequence"/>
</dbReference>
<feature type="region of interest" description="Disordered" evidence="1">
    <location>
        <begin position="188"/>
        <end position="216"/>
    </location>
</feature>
<organism evidence="2 5">
    <name type="scientific">Gluconacetobacter dulcium</name>
    <dbReference type="NCBI Taxonomy" id="2729096"/>
    <lineage>
        <taxon>Bacteria</taxon>
        <taxon>Pseudomonadati</taxon>
        <taxon>Pseudomonadota</taxon>
        <taxon>Alphaproteobacteria</taxon>
        <taxon>Acetobacterales</taxon>
        <taxon>Acetobacteraceae</taxon>
        <taxon>Gluconacetobacter</taxon>
    </lineage>
</organism>